<evidence type="ECO:0000256" key="1">
    <source>
        <dbReference type="SAM" id="SignalP"/>
    </source>
</evidence>
<gene>
    <name evidence="2" type="ORF">ZOSMA_39G00420</name>
</gene>
<comment type="caution">
    <text evidence="2">The sequence shown here is derived from an EMBL/GenBank/DDBJ whole genome shotgun (WGS) entry which is preliminary data.</text>
</comment>
<dbReference type="AlphaFoldDB" id="A0A0K9P6C4"/>
<name>A0A0K9P6C4_ZOSMR</name>
<protein>
    <submittedName>
        <fullName evidence="2">Uncharacterized protein</fullName>
    </submittedName>
</protein>
<accession>A0A0K9P6C4</accession>
<evidence type="ECO:0000313" key="2">
    <source>
        <dbReference type="EMBL" id="KMZ63772.1"/>
    </source>
</evidence>
<keyword evidence="3" id="KW-1185">Reference proteome</keyword>
<evidence type="ECO:0000313" key="3">
    <source>
        <dbReference type="Proteomes" id="UP000036987"/>
    </source>
</evidence>
<feature type="signal peptide" evidence="1">
    <location>
        <begin position="1"/>
        <end position="17"/>
    </location>
</feature>
<dbReference type="Proteomes" id="UP000036987">
    <property type="component" value="Unassembled WGS sequence"/>
</dbReference>
<keyword evidence="1" id="KW-0732">Signal</keyword>
<reference evidence="3" key="1">
    <citation type="journal article" date="2016" name="Nature">
        <title>The genome of the seagrass Zostera marina reveals angiosperm adaptation to the sea.</title>
        <authorList>
            <person name="Olsen J.L."/>
            <person name="Rouze P."/>
            <person name="Verhelst B."/>
            <person name="Lin Y.-C."/>
            <person name="Bayer T."/>
            <person name="Collen J."/>
            <person name="Dattolo E."/>
            <person name="De Paoli E."/>
            <person name="Dittami S."/>
            <person name="Maumus F."/>
            <person name="Michel G."/>
            <person name="Kersting A."/>
            <person name="Lauritano C."/>
            <person name="Lohaus R."/>
            <person name="Toepel M."/>
            <person name="Tonon T."/>
            <person name="Vanneste K."/>
            <person name="Amirebrahimi M."/>
            <person name="Brakel J."/>
            <person name="Bostroem C."/>
            <person name="Chovatia M."/>
            <person name="Grimwood J."/>
            <person name="Jenkins J.W."/>
            <person name="Jueterbock A."/>
            <person name="Mraz A."/>
            <person name="Stam W.T."/>
            <person name="Tice H."/>
            <person name="Bornberg-Bauer E."/>
            <person name="Green P.J."/>
            <person name="Pearson G.A."/>
            <person name="Procaccini G."/>
            <person name="Duarte C.M."/>
            <person name="Schmutz J."/>
            <person name="Reusch T.B.H."/>
            <person name="Van de Peer Y."/>
        </authorList>
    </citation>
    <scope>NUCLEOTIDE SEQUENCE [LARGE SCALE GENOMIC DNA]</scope>
    <source>
        <strain evidence="3">cv. Finnish</strain>
    </source>
</reference>
<organism evidence="2 3">
    <name type="scientific">Zostera marina</name>
    <name type="common">Eelgrass</name>
    <dbReference type="NCBI Taxonomy" id="29655"/>
    <lineage>
        <taxon>Eukaryota</taxon>
        <taxon>Viridiplantae</taxon>
        <taxon>Streptophyta</taxon>
        <taxon>Embryophyta</taxon>
        <taxon>Tracheophyta</taxon>
        <taxon>Spermatophyta</taxon>
        <taxon>Magnoliopsida</taxon>
        <taxon>Liliopsida</taxon>
        <taxon>Zosteraceae</taxon>
        <taxon>Zostera</taxon>
    </lineage>
</organism>
<proteinExistence type="predicted"/>
<sequence length="54" mass="6342">MMKILLWMVEEWLVAVCSRDLMMFCLKENLAVDEGRLTGLHRRPNCSLTPPMVY</sequence>
<dbReference type="EMBL" id="LFYR01001212">
    <property type="protein sequence ID" value="KMZ63772.1"/>
    <property type="molecule type" value="Genomic_DNA"/>
</dbReference>
<feature type="chain" id="PRO_5005527446" evidence="1">
    <location>
        <begin position="18"/>
        <end position="54"/>
    </location>
</feature>